<feature type="signal peptide" evidence="5">
    <location>
        <begin position="1"/>
        <end position="20"/>
    </location>
</feature>
<evidence type="ECO:0000256" key="2">
    <source>
        <dbReference type="ARBA" id="ARBA00022692"/>
    </source>
</evidence>
<dbReference type="GO" id="GO:0005886">
    <property type="term" value="C:plasma membrane"/>
    <property type="evidence" value="ECO:0007669"/>
    <property type="project" value="InterPro"/>
</dbReference>
<comment type="subcellular location">
    <subcellularLocation>
        <location evidence="1">Membrane</location>
        <topology evidence="1">Single-pass membrane protein</topology>
    </subcellularLocation>
</comment>
<keyword evidence="2" id="KW-0812">Transmembrane</keyword>
<dbReference type="Proteomes" id="UP000666240">
    <property type="component" value="Unassembled WGS sequence"/>
</dbReference>
<keyword evidence="4" id="KW-0472">Membrane</keyword>
<accession>A0A8J7UJF4</accession>
<dbReference type="PANTHER" id="PTHR36985:SF1">
    <property type="entry name" value="TRANSLOCATION AND ASSEMBLY MODULE SUBUNIT TAMB"/>
    <property type="match status" value="1"/>
</dbReference>
<evidence type="ECO:0000256" key="4">
    <source>
        <dbReference type="ARBA" id="ARBA00023136"/>
    </source>
</evidence>
<dbReference type="InterPro" id="IPR007452">
    <property type="entry name" value="TamB_C"/>
</dbReference>
<keyword evidence="5" id="KW-0732">Signal</keyword>
<reference evidence="7" key="1">
    <citation type="submission" date="2021-03" db="EMBL/GenBank/DDBJ databases">
        <title>Genome sequencing and assembly of Tianweitania sediminis.</title>
        <authorList>
            <person name="Chhetri G."/>
        </authorList>
    </citation>
    <scope>NUCLEOTIDE SEQUENCE</scope>
    <source>
        <strain evidence="7">Z8</strain>
    </source>
</reference>
<evidence type="ECO:0000313" key="7">
    <source>
        <dbReference type="EMBL" id="MBP0441214.1"/>
    </source>
</evidence>
<comment type="caution">
    <text evidence="7">The sequence shown here is derived from an EMBL/GenBank/DDBJ whole genome shotgun (WGS) entry which is preliminary data.</text>
</comment>
<gene>
    <name evidence="7" type="ORF">J5Y06_21410</name>
</gene>
<protein>
    <submittedName>
        <fullName evidence="7">Translocation/assembly module TamB domain-containing protein</fullName>
    </submittedName>
</protein>
<dbReference type="EMBL" id="JAGIYY010000012">
    <property type="protein sequence ID" value="MBP0441214.1"/>
    <property type="molecule type" value="Genomic_DNA"/>
</dbReference>
<dbReference type="GO" id="GO:0009306">
    <property type="term" value="P:protein secretion"/>
    <property type="evidence" value="ECO:0007669"/>
    <property type="project" value="InterPro"/>
</dbReference>
<feature type="domain" description="Translocation and assembly module TamB C-terminal" evidence="6">
    <location>
        <begin position="1290"/>
        <end position="1640"/>
    </location>
</feature>
<evidence type="ECO:0000313" key="8">
    <source>
        <dbReference type="Proteomes" id="UP000666240"/>
    </source>
</evidence>
<keyword evidence="8" id="KW-1185">Reference proteome</keyword>
<evidence type="ECO:0000256" key="5">
    <source>
        <dbReference type="SAM" id="SignalP"/>
    </source>
</evidence>
<evidence type="ECO:0000259" key="6">
    <source>
        <dbReference type="Pfam" id="PF04357"/>
    </source>
</evidence>
<organism evidence="7 8">
    <name type="scientific">Tianweitania sediminis</name>
    <dbReference type="NCBI Taxonomy" id="1502156"/>
    <lineage>
        <taxon>Bacteria</taxon>
        <taxon>Pseudomonadati</taxon>
        <taxon>Pseudomonadota</taxon>
        <taxon>Alphaproteobacteria</taxon>
        <taxon>Hyphomicrobiales</taxon>
        <taxon>Phyllobacteriaceae</taxon>
        <taxon>Tianweitania</taxon>
    </lineage>
</organism>
<evidence type="ECO:0000256" key="1">
    <source>
        <dbReference type="ARBA" id="ARBA00004167"/>
    </source>
</evidence>
<sequence length="1640" mass="168201">MTRILALLLAILLLAFPALAQDETPEEERSYLVGLLEDQLSTPNRQIRLNNIQGALSSDATIGEITIADREGVWLRIINARINWTRRALLLGRLQISTLAAERIEVLRKPLPEEGLPPPEAGSGGFALPELPVSITLEELTVPRVVFGPTVFGLASELSVTGRVQLADGSLDTALNVTRLDGPGGQLALTATYSNETQNLGINLRLQEPENGIVANLLEIENRPPVSLVVEGEGPLEQFDLALTLDAAQQRILTGDLALRRQDLGLGFTTSVSGPIAALIPERFRPFFGQSTQLQASGVSKDAGGFRLDELQVDSAQLQLRAQAETAADNFLQRLTVNATVDNGTAEPILLPVPGQNTIQSAALRISFGDTASDQWSGALTVQDLQTGSFSSEEVALTFSGLAQNLQDAAARRVSFQVNGGARGLDAASPEVAEALGNEITLDVAGDWRAGQPVQLERANLAGNGLEVALNGVIADLVFDGQIGVNAASIAPFSALAGRDLAGALRLDAEGTVNATGGAFDLTLDGSATGLSLDTPAADALLGGETRITGGIARGEDGLVARDFRVANDQVELNADGRFATGAADFDFNLSLSDLALLTEQASGRLTAAGRAQGTDGVIRLSLDAAVPSGRLVGRTLTDAQVGFEGVRLPDLLDGNITGSAFLDGNRVQLASGVAVSANTRKLSDLRFSAGGAELTGDIEQIVSSGLFEGQVQLEARDISTAAALFLAEASGAIDATIRLRPVNGNQDGDVTAEVRNLVFNEVRLGSADVEAEFSDLFNVPGGNATIAARDVVAGGQTLTRLDAEARQNGDTTDFSASVALANGTEATTAGSLSRVQTGFRVALNELALTQGQTSARLLQPASVTIINDVITIDDVALDVGGGRIEAEGQIAEAIDLDLVIASLPLDIANTIVPDLGLGGTLDGTVAVNGTRTAPEISFDIRGEDLTAAQLRQAGLQSIDVVAEGSTQNQLLTVDAAITSPQGLEARAEGVVPLGEGELALDVTIGAFPLAVANAVLPDQNLAGTVTGSARVTGPISDPAATFQISGTGISAAPLVRAGAAPLSIEADGAYGDNAVTLNSLSISGPQGLSLSGNGRVPLQGGEVSANVELNAFPLAILNAVVPDQNLSGTVTGSAQVGGTLADPTASFQLSGSGISAAPLANAGVTPLSLQADGAYGDNAVTLNSLTVNGAQGLTVSGNGRIPLSGSGLAVDINAQAPLAIANRFLGDRGTQLSGTVSADVSVTGSLQQPDIQGRITSTGAAVVDPDTNVRISDIAMDVGISGQTVTIERVSGAIAGGGTISASGTIGIAPGSNLPVNIAITLNDARYADGELLVATVDGQLTINGALLRDPLIGGTINVERAEITVPESFGGGAAAIDVRHVNPPPGVRATLARAKANDGTPVPEARPSVASLNITINAPNQVFVRGRGLDAELGGSVQITGPVTNIQPVGALELIRGRVGILGQRITFDEGEVTLVGDLDPYLNFVARSEADDITVFVTVTGRASDVEINFSSQPELPQDEVLARLIFNRSINDLSAFQIAQLAAAAAELAGGGNSSLLGSLRANTGLDDLDVVTDSEGNAAVRAGRYIQENVYLGVEAGAGGNARATINLDVTENLKVRGAAGTNDSSVGIFYERDY</sequence>
<dbReference type="RefSeq" id="WP_209337245.1">
    <property type="nucleotide sequence ID" value="NZ_JAGIYY010000012.1"/>
</dbReference>
<dbReference type="Pfam" id="PF04357">
    <property type="entry name" value="TamB"/>
    <property type="match status" value="1"/>
</dbReference>
<name>A0A8J7UJF4_9HYPH</name>
<proteinExistence type="predicted"/>
<dbReference type="PANTHER" id="PTHR36985">
    <property type="entry name" value="TRANSLOCATION AND ASSEMBLY MODULE SUBUNIT TAMB"/>
    <property type="match status" value="1"/>
</dbReference>
<keyword evidence="3" id="KW-1133">Transmembrane helix</keyword>
<evidence type="ECO:0000256" key="3">
    <source>
        <dbReference type="ARBA" id="ARBA00022989"/>
    </source>
</evidence>
<feature type="chain" id="PRO_5035216575" evidence="5">
    <location>
        <begin position="21"/>
        <end position="1640"/>
    </location>
</feature>